<organism evidence="10">
    <name type="scientific">Guillardia theta</name>
    <name type="common">Cryptophyte</name>
    <name type="synonym">Cryptomonas phi</name>
    <dbReference type="NCBI Taxonomy" id="55529"/>
    <lineage>
        <taxon>Eukaryota</taxon>
        <taxon>Cryptophyceae</taxon>
        <taxon>Pyrenomonadales</taxon>
        <taxon>Geminigeraceae</taxon>
        <taxon>Guillardia</taxon>
    </lineage>
</organism>
<dbReference type="PANTHER" id="PTHR10015">
    <property type="entry name" value="HEAT SHOCK TRANSCRIPTION FACTOR"/>
    <property type="match status" value="1"/>
</dbReference>
<dbReference type="PANTHER" id="PTHR10015:SF427">
    <property type="entry name" value="HEAT SHOCK FACTOR PROTEIN"/>
    <property type="match status" value="1"/>
</dbReference>
<evidence type="ECO:0000256" key="3">
    <source>
        <dbReference type="ARBA" id="ARBA00023125"/>
    </source>
</evidence>
<dbReference type="Gene3D" id="1.10.10.10">
    <property type="entry name" value="Winged helix-like DNA-binding domain superfamily/Winged helix DNA-binding domain"/>
    <property type="match status" value="1"/>
</dbReference>
<keyword evidence="4" id="KW-0804">Transcription</keyword>
<dbReference type="GO" id="GO:0005634">
    <property type="term" value="C:nucleus"/>
    <property type="evidence" value="ECO:0007669"/>
    <property type="project" value="UniProtKB-SubCell"/>
</dbReference>
<evidence type="ECO:0000256" key="2">
    <source>
        <dbReference type="ARBA" id="ARBA00023015"/>
    </source>
</evidence>
<proteinExistence type="inferred from homology"/>
<dbReference type="EMBL" id="HBKN01032506">
    <property type="protein sequence ID" value="CAE2317798.1"/>
    <property type="molecule type" value="Transcribed_RNA"/>
</dbReference>
<keyword evidence="7" id="KW-0175">Coiled coil</keyword>
<dbReference type="SUPFAM" id="SSF46785">
    <property type="entry name" value="Winged helix' DNA-binding domain"/>
    <property type="match status" value="1"/>
</dbReference>
<dbReference type="PRINTS" id="PR00056">
    <property type="entry name" value="HSFDOMAIN"/>
</dbReference>
<evidence type="ECO:0000259" key="9">
    <source>
        <dbReference type="SMART" id="SM00415"/>
    </source>
</evidence>
<feature type="coiled-coil region" evidence="7">
    <location>
        <begin position="119"/>
        <end position="160"/>
    </location>
</feature>
<dbReference type="GO" id="GO:0043565">
    <property type="term" value="F:sequence-specific DNA binding"/>
    <property type="evidence" value="ECO:0007669"/>
    <property type="project" value="InterPro"/>
</dbReference>
<keyword evidence="3" id="KW-0238">DNA-binding</keyword>
<comment type="similarity">
    <text evidence="6">Belongs to the HSF family.</text>
</comment>
<feature type="region of interest" description="Disordered" evidence="8">
    <location>
        <begin position="254"/>
        <end position="277"/>
    </location>
</feature>
<keyword evidence="2" id="KW-0805">Transcription regulation</keyword>
<protein>
    <recommendedName>
        <fullName evidence="9">HSF-type DNA-binding domain-containing protein</fullName>
    </recommendedName>
</protein>
<evidence type="ECO:0000256" key="7">
    <source>
        <dbReference type="SAM" id="Coils"/>
    </source>
</evidence>
<dbReference type="AlphaFoldDB" id="A0A7S4NZT8"/>
<evidence type="ECO:0000256" key="4">
    <source>
        <dbReference type="ARBA" id="ARBA00023163"/>
    </source>
</evidence>
<comment type="subcellular location">
    <subcellularLocation>
        <location evidence="1">Nucleus</location>
    </subcellularLocation>
</comment>
<dbReference type="FunFam" id="1.10.10.10:FF:000027">
    <property type="entry name" value="Heat shock transcription factor 1"/>
    <property type="match status" value="1"/>
</dbReference>
<gene>
    <name evidence="10" type="ORF">GTHE00462_LOCUS25334</name>
</gene>
<accession>A0A7S4NZT8</accession>
<sequence length="388" mass="43178">MEDNQSTLSSFIVKLTLMLKDATAYPYISWSHSGESIVVTDPTAFAIKVLPRYFKHGNFASFVRQLNLYGFHKTSQEATACEFTNPLFRRGDEHLLKAIRRKVPKDPQDKELFNVACESERLMKDFADLRSKYEKLESALQQKEAEKQMIVNELMQSKQRQEVFEARLDKMVQVLMKACSSVGISPLPCSGSKRQIMDLDGKSSVKRPCLLEGIDGEMAGGRIDHVKMDEWLDSLLTDTLGDAKNALKSQEWTAGREPLKLTNGKQSSRKDSMEEAAKQQDSIVLALDEPLEEVLFEQHAPLEIGDGPAADLSENMVASIAQPAAMPLEEAPAQLESVRLDSQTLDLDNLLGISEQENDLESLMGAQQSVGMRAGSLLLPRTEIASKV</sequence>
<reference evidence="10" key="1">
    <citation type="submission" date="2021-01" db="EMBL/GenBank/DDBJ databases">
        <authorList>
            <person name="Corre E."/>
            <person name="Pelletier E."/>
            <person name="Niang G."/>
            <person name="Scheremetjew M."/>
            <person name="Finn R."/>
            <person name="Kale V."/>
            <person name="Holt S."/>
            <person name="Cochrane G."/>
            <person name="Meng A."/>
            <person name="Brown T."/>
            <person name="Cohen L."/>
        </authorList>
    </citation>
    <scope>NUCLEOTIDE SEQUENCE</scope>
    <source>
        <strain evidence="10">CCMP 2712</strain>
    </source>
</reference>
<dbReference type="InterPro" id="IPR036390">
    <property type="entry name" value="WH_DNA-bd_sf"/>
</dbReference>
<keyword evidence="5" id="KW-0539">Nucleus</keyword>
<evidence type="ECO:0000256" key="1">
    <source>
        <dbReference type="ARBA" id="ARBA00004123"/>
    </source>
</evidence>
<evidence type="ECO:0000256" key="6">
    <source>
        <dbReference type="RuleBase" id="RU004020"/>
    </source>
</evidence>
<name>A0A7S4NZT8_GUITH</name>
<evidence type="ECO:0000313" key="10">
    <source>
        <dbReference type="EMBL" id="CAE2317798.1"/>
    </source>
</evidence>
<evidence type="ECO:0000256" key="8">
    <source>
        <dbReference type="SAM" id="MobiDB-lite"/>
    </source>
</evidence>
<feature type="domain" description="HSF-type DNA-binding" evidence="9">
    <location>
        <begin position="7"/>
        <end position="102"/>
    </location>
</feature>
<dbReference type="InterPro" id="IPR036388">
    <property type="entry name" value="WH-like_DNA-bd_sf"/>
</dbReference>
<dbReference type="Pfam" id="PF00447">
    <property type="entry name" value="HSF_DNA-bind"/>
    <property type="match status" value="1"/>
</dbReference>
<evidence type="ECO:0000256" key="5">
    <source>
        <dbReference type="ARBA" id="ARBA00023242"/>
    </source>
</evidence>
<dbReference type="GO" id="GO:0003700">
    <property type="term" value="F:DNA-binding transcription factor activity"/>
    <property type="evidence" value="ECO:0007669"/>
    <property type="project" value="InterPro"/>
</dbReference>
<feature type="compositionally biased region" description="Basic and acidic residues" evidence="8">
    <location>
        <begin position="268"/>
        <end position="277"/>
    </location>
</feature>
<dbReference type="SMART" id="SM00415">
    <property type="entry name" value="HSF"/>
    <property type="match status" value="1"/>
</dbReference>
<dbReference type="InterPro" id="IPR000232">
    <property type="entry name" value="HSF_DNA-bd"/>
</dbReference>